<gene>
    <name evidence="1" type="ORF">BOTBODRAFT_496258</name>
</gene>
<dbReference type="HOGENOM" id="CLU_3050020_0_0_1"/>
<accession>A0A067M6V7</accession>
<dbReference type="InParanoid" id="A0A067M6V7"/>
<proteinExistence type="predicted"/>
<keyword evidence="2" id="KW-1185">Reference proteome</keyword>
<reference evidence="2" key="1">
    <citation type="journal article" date="2014" name="Proc. Natl. Acad. Sci. U.S.A.">
        <title>Extensive sampling of basidiomycete genomes demonstrates inadequacy of the white-rot/brown-rot paradigm for wood decay fungi.</title>
        <authorList>
            <person name="Riley R."/>
            <person name="Salamov A.A."/>
            <person name="Brown D.W."/>
            <person name="Nagy L.G."/>
            <person name="Floudas D."/>
            <person name="Held B.W."/>
            <person name="Levasseur A."/>
            <person name="Lombard V."/>
            <person name="Morin E."/>
            <person name="Otillar R."/>
            <person name="Lindquist E.A."/>
            <person name="Sun H."/>
            <person name="LaButti K.M."/>
            <person name="Schmutz J."/>
            <person name="Jabbour D."/>
            <person name="Luo H."/>
            <person name="Baker S.E."/>
            <person name="Pisabarro A.G."/>
            <person name="Walton J.D."/>
            <person name="Blanchette R.A."/>
            <person name="Henrissat B."/>
            <person name="Martin F."/>
            <person name="Cullen D."/>
            <person name="Hibbett D.S."/>
            <person name="Grigoriev I.V."/>
        </authorList>
    </citation>
    <scope>NUCLEOTIDE SEQUENCE [LARGE SCALE GENOMIC DNA]</scope>
    <source>
        <strain evidence="2">FD-172 SS1</strain>
    </source>
</reference>
<dbReference type="AlphaFoldDB" id="A0A067M6V7"/>
<protein>
    <submittedName>
        <fullName evidence="1">Uncharacterized protein</fullName>
    </submittedName>
</protein>
<dbReference type="Proteomes" id="UP000027195">
    <property type="component" value="Unassembled WGS sequence"/>
</dbReference>
<dbReference type="EMBL" id="KL198068">
    <property type="protein sequence ID" value="KDQ10425.1"/>
    <property type="molecule type" value="Genomic_DNA"/>
</dbReference>
<evidence type="ECO:0000313" key="1">
    <source>
        <dbReference type="EMBL" id="KDQ10425.1"/>
    </source>
</evidence>
<sequence>MGRKEHLHKEHMRLLIHRRVRCEVLAVASALVLLYSSAPNAPSVIMSAAAVVGR</sequence>
<organism evidence="1 2">
    <name type="scientific">Botryobasidium botryosum (strain FD-172 SS1)</name>
    <dbReference type="NCBI Taxonomy" id="930990"/>
    <lineage>
        <taxon>Eukaryota</taxon>
        <taxon>Fungi</taxon>
        <taxon>Dikarya</taxon>
        <taxon>Basidiomycota</taxon>
        <taxon>Agaricomycotina</taxon>
        <taxon>Agaricomycetes</taxon>
        <taxon>Cantharellales</taxon>
        <taxon>Botryobasidiaceae</taxon>
        <taxon>Botryobasidium</taxon>
    </lineage>
</organism>
<evidence type="ECO:0000313" key="2">
    <source>
        <dbReference type="Proteomes" id="UP000027195"/>
    </source>
</evidence>
<name>A0A067M6V7_BOTB1</name>